<dbReference type="PANTHER" id="PTHR34407:SF1">
    <property type="entry name" value="SGNH HYDROLASE-TYPE ESTERASE DOMAIN-CONTAINING PROTEIN"/>
    <property type="match status" value="1"/>
</dbReference>
<evidence type="ECO:0000313" key="2">
    <source>
        <dbReference type="EMBL" id="MCU6743162.1"/>
    </source>
</evidence>
<feature type="domain" description="SGNH hydrolase-type esterase" evidence="1">
    <location>
        <begin position="37"/>
        <end position="201"/>
    </location>
</feature>
<dbReference type="InterPro" id="IPR013830">
    <property type="entry name" value="SGNH_hydro"/>
</dbReference>
<dbReference type="InterPro" id="IPR036514">
    <property type="entry name" value="SGNH_hydro_sf"/>
</dbReference>
<proteinExistence type="predicted"/>
<comment type="caution">
    <text evidence="2">The sequence shown here is derived from an EMBL/GenBank/DDBJ whole genome shotgun (WGS) entry which is preliminary data.</text>
</comment>
<dbReference type="Gene3D" id="3.40.50.1110">
    <property type="entry name" value="SGNH hydrolase"/>
    <property type="match status" value="1"/>
</dbReference>
<keyword evidence="3" id="KW-1185">Reference proteome</keyword>
<reference evidence="2 3" key="1">
    <citation type="journal article" date="2021" name="ISME Commun">
        <title>Automated analysis of genomic sequences facilitates high-throughput and comprehensive description of bacteria.</title>
        <authorList>
            <person name="Hitch T.C.A."/>
        </authorList>
    </citation>
    <scope>NUCLEOTIDE SEQUENCE [LARGE SCALE GENOMIC DNA]</scope>
    <source>
        <strain evidence="2 3">Sanger_18</strain>
    </source>
</reference>
<dbReference type="EMBL" id="JAOQKJ010000001">
    <property type="protein sequence ID" value="MCU6743162.1"/>
    <property type="molecule type" value="Genomic_DNA"/>
</dbReference>
<dbReference type="GO" id="GO:0016787">
    <property type="term" value="F:hydrolase activity"/>
    <property type="evidence" value="ECO:0007669"/>
    <property type="project" value="UniProtKB-KW"/>
</dbReference>
<dbReference type="PANTHER" id="PTHR34407">
    <property type="entry name" value="EXPRESSED PROTEIN"/>
    <property type="match status" value="1"/>
</dbReference>
<protein>
    <submittedName>
        <fullName evidence="2">SGNH/GDSL hydrolase family protein</fullName>
    </submittedName>
</protein>
<keyword evidence="2" id="KW-0378">Hydrolase</keyword>
<dbReference type="SUPFAM" id="SSF52266">
    <property type="entry name" value="SGNH hydrolase"/>
    <property type="match status" value="1"/>
</dbReference>
<dbReference type="RefSeq" id="WP_262572611.1">
    <property type="nucleotide sequence ID" value="NZ_JAOQKJ010000001.1"/>
</dbReference>
<dbReference type="Proteomes" id="UP001652432">
    <property type="component" value="Unassembled WGS sequence"/>
</dbReference>
<organism evidence="2 3">
    <name type="scientific">Suilimivivens aceti</name>
    <dbReference type="NCBI Taxonomy" id="2981774"/>
    <lineage>
        <taxon>Bacteria</taxon>
        <taxon>Bacillati</taxon>
        <taxon>Bacillota</taxon>
        <taxon>Clostridia</taxon>
        <taxon>Lachnospirales</taxon>
        <taxon>Lachnospiraceae</taxon>
        <taxon>Suilimivivens</taxon>
    </lineage>
</organism>
<dbReference type="Pfam" id="PF13472">
    <property type="entry name" value="Lipase_GDSL_2"/>
    <property type="match status" value="1"/>
</dbReference>
<evidence type="ECO:0000259" key="1">
    <source>
        <dbReference type="Pfam" id="PF13472"/>
    </source>
</evidence>
<sequence>MEYQVKFDQGMINRGNWKKIKECMKKAERGEDITTGFLGGSITQGSLSSTPQTCYAYLVYEWWKKKFPESEITFVNAGIGGTTSQFGVSRVKEHLLSYQPDFVLIEFAVNDENTEFFEETYEGLVRTTLSDACRPAVMLMNNVRYDDGLNAEEMHLKVAKAYALPMVSMKETIWPEIESGRIKNREITPDDLHPNDAGHALVAKVITTFLEKIYEDRNNEEEAAFAEGTLPAPITENAYEHSVRYQNHNSEPVLAGFVADLEPQDNILEIFRRGWTGSYVGDKITFEIEGTGIAVQYRKSVKQPTPIAKVTVDGREDTAMVLDGNFKETWGDCLYIDTVTRHMEPGIHKVEIEIVEATEQDAVPFYLVSVIGSC</sequence>
<accession>A0ABT2SYT3</accession>
<evidence type="ECO:0000313" key="3">
    <source>
        <dbReference type="Proteomes" id="UP001652432"/>
    </source>
</evidence>
<dbReference type="CDD" id="cd00229">
    <property type="entry name" value="SGNH_hydrolase"/>
    <property type="match status" value="1"/>
</dbReference>
<name>A0ABT2SYT3_9FIRM</name>
<gene>
    <name evidence="2" type="ORF">OCV77_01345</name>
</gene>